<dbReference type="InterPro" id="IPR002124">
    <property type="entry name" value="Cyt_c_oxidase_su5b"/>
</dbReference>
<evidence type="ECO:0000256" key="2">
    <source>
        <dbReference type="ARBA" id="ARBA00022833"/>
    </source>
</evidence>
<keyword evidence="5" id="KW-1185">Reference proteome</keyword>
<evidence type="ECO:0000313" key="5">
    <source>
        <dbReference type="Proteomes" id="UP001162483"/>
    </source>
</evidence>
<evidence type="ECO:0000256" key="3">
    <source>
        <dbReference type="SAM" id="MobiDB-lite"/>
    </source>
</evidence>
<comment type="caution">
    <text evidence="4">The sequence shown here is derived from an EMBL/GenBank/DDBJ whole genome shotgun (WGS) entry which is preliminary data.</text>
</comment>
<dbReference type="CDD" id="cd00924">
    <property type="entry name" value="Cyt_c_Oxidase_Vb"/>
    <property type="match status" value="1"/>
</dbReference>
<keyword evidence="1" id="KW-0479">Metal-binding</keyword>
<gene>
    <name evidence="4" type="ORF">SPARVUS_LOCUS15646583</name>
</gene>
<feature type="region of interest" description="Disordered" evidence="3">
    <location>
        <begin position="60"/>
        <end position="80"/>
    </location>
</feature>
<reference evidence="4" key="1">
    <citation type="submission" date="2023-05" db="EMBL/GenBank/DDBJ databases">
        <authorList>
            <person name="Stuckert A."/>
        </authorList>
    </citation>
    <scope>NUCLEOTIDE SEQUENCE</scope>
</reference>
<evidence type="ECO:0000256" key="1">
    <source>
        <dbReference type="ARBA" id="ARBA00022723"/>
    </source>
</evidence>
<evidence type="ECO:0000313" key="4">
    <source>
        <dbReference type="EMBL" id="CAI9618169.1"/>
    </source>
</evidence>
<dbReference type="InterPro" id="IPR036972">
    <property type="entry name" value="Cyt_c_oxidase_su5b_sf"/>
</dbReference>
<dbReference type="SUPFAM" id="SSF57802">
    <property type="entry name" value="Rubredoxin-like"/>
    <property type="match status" value="1"/>
</dbReference>
<dbReference type="Gene3D" id="2.60.11.10">
    <property type="entry name" value="Cytochrome c oxidase, subunit Vb"/>
    <property type="match status" value="1"/>
</dbReference>
<dbReference type="EMBL" id="CATNWA010020401">
    <property type="protein sequence ID" value="CAI9618169.1"/>
    <property type="molecule type" value="Genomic_DNA"/>
</dbReference>
<protein>
    <recommendedName>
        <fullName evidence="6">Cytochrome c oxidase polypeptide Vb</fullName>
    </recommendedName>
</protein>
<dbReference type="PROSITE" id="PS00848">
    <property type="entry name" value="COX5B_1"/>
    <property type="match status" value="1"/>
</dbReference>
<evidence type="ECO:0008006" key="6">
    <source>
        <dbReference type="Google" id="ProtNLM"/>
    </source>
</evidence>
<feature type="compositionally biased region" description="Polar residues" evidence="3">
    <location>
        <begin position="63"/>
        <end position="72"/>
    </location>
</feature>
<dbReference type="Proteomes" id="UP001162483">
    <property type="component" value="Unassembled WGS sequence"/>
</dbReference>
<dbReference type="PANTHER" id="PTHR10122">
    <property type="entry name" value="CYTOCHROME C OXIDASE SUBUNIT 5B, MITOCHONDRIAL"/>
    <property type="match status" value="1"/>
</dbReference>
<proteinExistence type="predicted"/>
<dbReference type="PANTHER" id="PTHR10122:SF0">
    <property type="entry name" value="CYTOCHROME C OXIDASE SUBUNIT 5B, ISOFORM A-RELATED"/>
    <property type="match status" value="1"/>
</dbReference>
<sequence length="131" mass="14626">MASWRMCQFLLRAAPRAASVPRTMHLSRGCTRAVSYGGIPTDEEQATGLERKILLAMKKGQDPYSTQSNSGPPGTKEHPIIVPSINKQRLVGCICEEDNSAVIYFWIHEGEVNRCPECGSHYKLVHHELPH</sequence>
<accession>A0ABN9HAM1</accession>
<dbReference type="Pfam" id="PF01215">
    <property type="entry name" value="COX5B"/>
    <property type="match status" value="1"/>
</dbReference>
<name>A0ABN9HAM1_9NEOB</name>
<keyword evidence="2" id="KW-0862">Zinc</keyword>
<dbReference type="PROSITE" id="PS51359">
    <property type="entry name" value="COX5B_2"/>
    <property type="match status" value="1"/>
</dbReference>
<organism evidence="4 5">
    <name type="scientific">Staurois parvus</name>
    <dbReference type="NCBI Taxonomy" id="386267"/>
    <lineage>
        <taxon>Eukaryota</taxon>
        <taxon>Metazoa</taxon>
        <taxon>Chordata</taxon>
        <taxon>Craniata</taxon>
        <taxon>Vertebrata</taxon>
        <taxon>Euteleostomi</taxon>
        <taxon>Amphibia</taxon>
        <taxon>Batrachia</taxon>
        <taxon>Anura</taxon>
        <taxon>Neobatrachia</taxon>
        <taxon>Ranoidea</taxon>
        <taxon>Ranidae</taxon>
        <taxon>Staurois</taxon>
    </lineage>
</organism>